<gene>
    <name evidence="1" type="ORF">GMARGA_LOCUS41791</name>
</gene>
<evidence type="ECO:0000313" key="1">
    <source>
        <dbReference type="EMBL" id="CAG8852970.1"/>
    </source>
</evidence>
<evidence type="ECO:0000313" key="2">
    <source>
        <dbReference type="Proteomes" id="UP000789901"/>
    </source>
</evidence>
<dbReference type="EMBL" id="CAJVQB010118293">
    <property type="protein sequence ID" value="CAG8852970.1"/>
    <property type="molecule type" value="Genomic_DNA"/>
</dbReference>
<keyword evidence="2" id="KW-1185">Reference proteome</keyword>
<accession>A0ABN7XDW7</accession>
<name>A0ABN7XDW7_GIGMA</name>
<feature type="non-terminal residue" evidence="1">
    <location>
        <position position="1"/>
    </location>
</feature>
<reference evidence="1 2" key="1">
    <citation type="submission" date="2021-06" db="EMBL/GenBank/DDBJ databases">
        <authorList>
            <person name="Kallberg Y."/>
            <person name="Tangrot J."/>
            <person name="Rosling A."/>
        </authorList>
    </citation>
    <scope>NUCLEOTIDE SEQUENCE [LARGE SCALE GENOMIC DNA]</scope>
    <source>
        <strain evidence="1 2">120-4 pot B 10/14</strain>
    </source>
</reference>
<proteinExistence type="predicted"/>
<comment type="caution">
    <text evidence="1">The sequence shown here is derived from an EMBL/GenBank/DDBJ whole genome shotgun (WGS) entry which is preliminary data.</text>
</comment>
<sequence length="244" mass="28288">SDDNHVNSAYSFLKSNQTTGCELCYELMTSQITAIGFITPLYSKIKQMSEIYCDAIYKTAKGRFELYGLICDIKGAGYPLAYLILDTTKISDEEPQNERRTRALSGFFDSIRCRGLYPDYFYTDKDFSEINAAKQIWSNADIQLCQYQKLKCCKKVQQVQYRPEDGTTEFDYIDLNFKPNLKDLENEICPQHLRQEVLDFIKMHFNQYFKFPVNASGQFLTPIEIRKNSVCEITKWNDGAFGLV</sequence>
<dbReference type="Proteomes" id="UP000789901">
    <property type="component" value="Unassembled WGS sequence"/>
</dbReference>
<feature type="non-terminal residue" evidence="1">
    <location>
        <position position="244"/>
    </location>
</feature>
<organism evidence="1 2">
    <name type="scientific">Gigaspora margarita</name>
    <dbReference type="NCBI Taxonomy" id="4874"/>
    <lineage>
        <taxon>Eukaryota</taxon>
        <taxon>Fungi</taxon>
        <taxon>Fungi incertae sedis</taxon>
        <taxon>Mucoromycota</taxon>
        <taxon>Glomeromycotina</taxon>
        <taxon>Glomeromycetes</taxon>
        <taxon>Diversisporales</taxon>
        <taxon>Gigasporaceae</taxon>
        <taxon>Gigaspora</taxon>
    </lineage>
</organism>
<protein>
    <submittedName>
        <fullName evidence="1">35008_t:CDS:1</fullName>
    </submittedName>
</protein>